<name>A0A0J7Z4C3_STRVR</name>
<dbReference type="RefSeq" id="WP_048584845.1">
    <property type="nucleotide sequence ID" value="NZ_LFNT01000049.1"/>
</dbReference>
<dbReference type="Proteomes" id="UP000037432">
    <property type="component" value="Unassembled WGS sequence"/>
</dbReference>
<sequence length="1111" mass="121529">MTWSALNRARRRLIRRVLLVSTAVTCAGLGGWMLIFSDENDSAFVATVGSLFVGLVTLFLALVDFFRQEPAPLNPAALADDLALVLKEQWLEEATARGLRDPRVLPLAWKATERAVTHLPRTANARTLRMRLNGRLDGRFDETTSRLAHGYTQLPNGRLVAIGEPGSGKSVLAILLTLGLLGTREAGGPVPVLLTASSWDPVRQPLDDWIITTLAEPHYSGRPEIPRALLTHGLLVPVLDGLDEIPESARRSAIRGINAAIGAERPVVVTCRAAEYEDLIRGGAPTLREAPVIEVCPVAPGDAIAYLRDVDWPAGTDWTPVYAHLRSEPGSPVATALSTPLMVTSARLVHERLGLDPAELLDRSRFDCQYAVEQHLTEHLVDAAYAPHPRLPDSGRDGRWTAEQARRWLTFLACYLHDHRERDLAWWRMSERLLKPWFAPALGVVAGLVLGIGSVAWIMGTRALGENTTGALPVIAGSVAGGFALLSTIVWYTAPGRPPGRLLFSVQGSMGRLRRGFRNGAMLTAFAVAPVLVGVTSFVALDSEGGAGSFGAVEFYYEMVMTGLSLLIIIGLALAAHNWLNAPPHHATQVSPTNSVTQDRASALTGAAVAGSVVAATGLLGWYAGVFTGAWLNREVNDWVGWPGIRNLALLAPDKWHAVMETFGDHTSVRVGLTVALPGTVFALLLLLTRAWPRFVLVRLFLAARRRLPLRLMEFLADARRRELLRQSGGVYQFRHVRLQETLAGRPTYTDGHPDATSGRILRRRVVLTAGAATAITAAVGSSTRDESFRVFPAHTELTALAFIPGQQTSIAVGAADGSVWLWDYEEHPLPLGKHQVRGKPRHEPAVRGLAHHPFRPQLIVSDDAATEVWHTKNRVRTKRLLKNREGSPDVKFSHQGELLIVSEGKVLRLWKTGNDHEFTGTPVSHEVAHNSGGTASLLFDPEGRPVTLDDTGRVWRHSVPSLEREGQPLAETRRKGEDNRYYDLSANWRHGLLAFDTGDGADGEYRAGLWTRSSREAPWRETPWCPAAYVVAVSPTAPILAAVDRYEHTVHIWHCPYGEPVRTATLRGHTGLINTLAFSPGGELLATVSADRTLRLWQTDPSWLDFRAGE</sequence>
<dbReference type="PANTHER" id="PTHR19879:SF9">
    <property type="entry name" value="TRANSCRIPTION INITIATION FACTOR TFIID SUBUNIT 5"/>
    <property type="match status" value="1"/>
</dbReference>
<protein>
    <submittedName>
        <fullName evidence="3">Uncharacterized protein</fullName>
    </submittedName>
</protein>
<organism evidence="3 4">
    <name type="scientific">Streptomyces viridochromogenes</name>
    <dbReference type="NCBI Taxonomy" id="1938"/>
    <lineage>
        <taxon>Bacteria</taxon>
        <taxon>Bacillati</taxon>
        <taxon>Actinomycetota</taxon>
        <taxon>Actinomycetes</taxon>
        <taxon>Kitasatosporales</taxon>
        <taxon>Streptomycetaceae</taxon>
        <taxon>Streptomyces</taxon>
    </lineage>
</organism>
<dbReference type="PATRIC" id="fig|1938.3.peg.6340"/>
<evidence type="ECO:0000313" key="3">
    <source>
        <dbReference type="EMBL" id="KMS70392.1"/>
    </source>
</evidence>
<feature type="transmembrane region" description="Helical" evidence="2">
    <location>
        <begin position="560"/>
        <end position="580"/>
    </location>
</feature>
<dbReference type="PANTHER" id="PTHR19879">
    <property type="entry name" value="TRANSCRIPTION INITIATION FACTOR TFIID"/>
    <property type="match status" value="1"/>
</dbReference>
<keyword evidence="2" id="KW-0812">Transmembrane</keyword>
<feature type="transmembrane region" description="Helical" evidence="2">
    <location>
        <begin position="17"/>
        <end position="37"/>
    </location>
</feature>
<feature type="transmembrane region" description="Helical" evidence="2">
    <location>
        <begin position="601"/>
        <end position="624"/>
    </location>
</feature>
<evidence type="ECO:0000313" key="4">
    <source>
        <dbReference type="Proteomes" id="UP000037432"/>
    </source>
</evidence>
<dbReference type="AlphaFoldDB" id="A0A0J7Z4C3"/>
<accession>A0A0J7Z4C3</accession>
<dbReference type="OrthoDB" id="419058at2"/>
<dbReference type="Pfam" id="PF00400">
    <property type="entry name" value="WD40"/>
    <property type="match status" value="2"/>
</dbReference>
<comment type="caution">
    <text evidence="3">The sequence shown here is derived from an EMBL/GenBank/DDBJ whole genome shotgun (WGS) entry which is preliminary data.</text>
</comment>
<dbReference type="SMART" id="SM00320">
    <property type="entry name" value="WD40"/>
    <property type="match status" value="4"/>
</dbReference>
<evidence type="ECO:0000256" key="1">
    <source>
        <dbReference type="PROSITE-ProRule" id="PRU00221"/>
    </source>
</evidence>
<dbReference type="PROSITE" id="PS50082">
    <property type="entry name" value="WD_REPEATS_2"/>
    <property type="match status" value="1"/>
</dbReference>
<feature type="repeat" description="WD" evidence="1">
    <location>
        <begin position="1067"/>
        <end position="1099"/>
    </location>
</feature>
<feature type="transmembrane region" description="Helical" evidence="2">
    <location>
        <begin position="520"/>
        <end position="540"/>
    </location>
</feature>
<dbReference type="InterPro" id="IPR001680">
    <property type="entry name" value="WD40_rpt"/>
</dbReference>
<dbReference type="InterPro" id="IPR015943">
    <property type="entry name" value="WD40/YVTN_repeat-like_dom_sf"/>
</dbReference>
<dbReference type="PROSITE" id="PS50294">
    <property type="entry name" value="WD_REPEATS_REGION"/>
    <property type="match status" value="1"/>
</dbReference>
<keyword evidence="2" id="KW-1133">Transmembrane helix</keyword>
<dbReference type="InterPro" id="IPR027417">
    <property type="entry name" value="P-loop_NTPase"/>
</dbReference>
<feature type="transmembrane region" description="Helical" evidence="2">
    <location>
        <begin position="471"/>
        <end position="494"/>
    </location>
</feature>
<keyword evidence="1" id="KW-0853">WD repeat</keyword>
<feature type="transmembrane region" description="Helical" evidence="2">
    <location>
        <begin position="43"/>
        <end position="63"/>
    </location>
</feature>
<proteinExistence type="predicted"/>
<feature type="transmembrane region" description="Helical" evidence="2">
    <location>
        <begin position="437"/>
        <end position="459"/>
    </location>
</feature>
<dbReference type="EMBL" id="LFNT01000049">
    <property type="protein sequence ID" value="KMS70392.1"/>
    <property type="molecule type" value="Genomic_DNA"/>
</dbReference>
<dbReference type="Gene3D" id="3.40.50.300">
    <property type="entry name" value="P-loop containing nucleotide triphosphate hydrolases"/>
    <property type="match status" value="1"/>
</dbReference>
<dbReference type="SUPFAM" id="SSF101908">
    <property type="entry name" value="Putative isomerase YbhE"/>
    <property type="match status" value="1"/>
</dbReference>
<gene>
    <name evidence="3" type="ORF">ACM01_31685</name>
</gene>
<evidence type="ECO:0000256" key="2">
    <source>
        <dbReference type="SAM" id="Phobius"/>
    </source>
</evidence>
<keyword evidence="2" id="KW-0472">Membrane</keyword>
<dbReference type="Gene3D" id="2.130.10.10">
    <property type="entry name" value="YVTN repeat-like/Quinoprotein amine dehydrogenase"/>
    <property type="match status" value="2"/>
</dbReference>
<reference evidence="3 4" key="1">
    <citation type="submission" date="2015-06" db="EMBL/GenBank/DDBJ databases">
        <authorList>
            <person name="Ju K.-S."/>
            <person name="Doroghazi J.R."/>
            <person name="Metcalf W.W."/>
        </authorList>
    </citation>
    <scope>NUCLEOTIDE SEQUENCE [LARGE SCALE GENOMIC DNA]</scope>
    <source>
        <strain evidence="3 4">NRRL 3414</strain>
    </source>
</reference>